<keyword evidence="2 5" id="KW-0238">DNA-binding</keyword>
<dbReference type="STRING" id="1121409.SAMN02745124_00461"/>
<dbReference type="InterPro" id="IPR036390">
    <property type="entry name" value="WH_DNA-bd_sf"/>
</dbReference>
<protein>
    <submittedName>
        <fullName evidence="5">DNA-binding transcriptional regulator, GntR family</fullName>
    </submittedName>
</protein>
<dbReference type="InterPro" id="IPR036388">
    <property type="entry name" value="WH-like_DNA-bd_sf"/>
</dbReference>
<dbReference type="GO" id="GO:0003677">
    <property type="term" value="F:DNA binding"/>
    <property type="evidence" value="ECO:0007669"/>
    <property type="project" value="UniProtKB-KW"/>
</dbReference>
<sequence>MTDTLNYSSLSELVYDYLRRQMNEGDLFPGSTINIGGIANQLGISKTPLRDALIHLELEGFVTIIPRRGVLVNKLTLEDVRSAYDAIGLVEAFIIEECIDKITPAHIDQLEMLNDVMFTDIKANDFSTFFKTNLQFHNVYVNISTNGPLRKFILPIKHRLYDFPRKKYNPEWEYRNCLEHQSFIEFLKQGNSAEAIRILKDVHWSFEFQKEFIYAFYEKNGFAG</sequence>
<evidence type="ECO:0000256" key="2">
    <source>
        <dbReference type="ARBA" id="ARBA00023125"/>
    </source>
</evidence>
<reference evidence="5 6" key="1">
    <citation type="submission" date="2016-11" db="EMBL/GenBank/DDBJ databases">
        <authorList>
            <person name="Jaros S."/>
            <person name="Januszkiewicz K."/>
            <person name="Wedrychowicz H."/>
        </authorList>
    </citation>
    <scope>NUCLEOTIDE SEQUENCE [LARGE SCALE GENOMIC DNA]</scope>
    <source>
        <strain evidence="5 6">DSM 9705</strain>
    </source>
</reference>
<dbReference type="SUPFAM" id="SSF48008">
    <property type="entry name" value="GntR ligand-binding domain-like"/>
    <property type="match status" value="1"/>
</dbReference>
<evidence type="ECO:0000313" key="6">
    <source>
        <dbReference type="Proteomes" id="UP000184139"/>
    </source>
</evidence>
<dbReference type="InterPro" id="IPR008920">
    <property type="entry name" value="TF_FadR/GntR_C"/>
</dbReference>
<dbReference type="OrthoDB" id="5504063at2"/>
<dbReference type="SMART" id="SM00345">
    <property type="entry name" value="HTH_GNTR"/>
    <property type="match status" value="1"/>
</dbReference>
<dbReference type="Gene3D" id="1.10.10.10">
    <property type="entry name" value="Winged helix-like DNA-binding domain superfamily/Winged helix DNA-binding domain"/>
    <property type="match status" value="1"/>
</dbReference>
<accession>A0A1M5SP19</accession>
<dbReference type="RefSeq" id="WP_073373182.1">
    <property type="nucleotide sequence ID" value="NZ_FQXS01000001.1"/>
</dbReference>
<dbReference type="Pfam" id="PF07729">
    <property type="entry name" value="FCD"/>
    <property type="match status" value="1"/>
</dbReference>
<evidence type="ECO:0000313" key="5">
    <source>
        <dbReference type="EMBL" id="SHH40226.1"/>
    </source>
</evidence>
<organism evidence="5 6">
    <name type="scientific">Desulfofustis glycolicus DSM 9705</name>
    <dbReference type="NCBI Taxonomy" id="1121409"/>
    <lineage>
        <taxon>Bacteria</taxon>
        <taxon>Pseudomonadati</taxon>
        <taxon>Thermodesulfobacteriota</taxon>
        <taxon>Desulfobulbia</taxon>
        <taxon>Desulfobulbales</taxon>
        <taxon>Desulfocapsaceae</taxon>
        <taxon>Desulfofustis</taxon>
    </lineage>
</organism>
<gene>
    <name evidence="5" type="ORF">SAMN02745124_00461</name>
</gene>
<dbReference type="PROSITE" id="PS50949">
    <property type="entry name" value="HTH_GNTR"/>
    <property type="match status" value="1"/>
</dbReference>
<dbReference type="Gene3D" id="1.20.120.530">
    <property type="entry name" value="GntR ligand-binding domain-like"/>
    <property type="match status" value="1"/>
</dbReference>
<keyword evidence="3" id="KW-0804">Transcription</keyword>
<dbReference type="GO" id="GO:0003700">
    <property type="term" value="F:DNA-binding transcription factor activity"/>
    <property type="evidence" value="ECO:0007669"/>
    <property type="project" value="InterPro"/>
</dbReference>
<dbReference type="Pfam" id="PF00392">
    <property type="entry name" value="GntR"/>
    <property type="match status" value="1"/>
</dbReference>
<keyword evidence="1" id="KW-0805">Transcription regulation</keyword>
<evidence type="ECO:0000256" key="1">
    <source>
        <dbReference type="ARBA" id="ARBA00023015"/>
    </source>
</evidence>
<evidence type="ECO:0000256" key="3">
    <source>
        <dbReference type="ARBA" id="ARBA00023163"/>
    </source>
</evidence>
<dbReference type="Proteomes" id="UP000184139">
    <property type="component" value="Unassembled WGS sequence"/>
</dbReference>
<dbReference type="PANTHER" id="PTHR43537">
    <property type="entry name" value="TRANSCRIPTIONAL REGULATOR, GNTR FAMILY"/>
    <property type="match status" value="1"/>
</dbReference>
<keyword evidence="6" id="KW-1185">Reference proteome</keyword>
<dbReference type="InterPro" id="IPR011711">
    <property type="entry name" value="GntR_C"/>
</dbReference>
<dbReference type="AlphaFoldDB" id="A0A1M5SP19"/>
<dbReference type="SUPFAM" id="SSF46785">
    <property type="entry name" value="Winged helix' DNA-binding domain"/>
    <property type="match status" value="1"/>
</dbReference>
<dbReference type="PANTHER" id="PTHR43537:SF24">
    <property type="entry name" value="GLUCONATE OPERON TRANSCRIPTIONAL REPRESSOR"/>
    <property type="match status" value="1"/>
</dbReference>
<dbReference type="CDD" id="cd07377">
    <property type="entry name" value="WHTH_GntR"/>
    <property type="match status" value="1"/>
</dbReference>
<dbReference type="EMBL" id="FQXS01000001">
    <property type="protein sequence ID" value="SHH40226.1"/>
    <property type="molecule type" value="Genomic_DNA"/>
</dbReference>
<dbReference type="InterPro" id="IPR000524">
    <property type="entry name" value="Tscrpt_reg_HTH_GntR"/>
</dbReference>
<feature type="domain" description="HTH gntR-type" evidence="4">
    <location>
        <begin position="8"/>
        <end position="75"/>
    </location>
</feature>
<name>A0A1M5SP19_9BACT</name>
<proteinExistence type="predicted"/>
<evidence type="ECO:0000259" key="4">
    <source>
        <dbReference type="PROSITE" id="PS50949"/>
    </source>
</evidence>